<evidence type="ECO:0000256" key="1">
    <source>
        <dbReference type="ARBA" id="ARBA00005695"/>
    </source>
</evidence>
<dbReference type="InterPro" id="IPR039424">
    <property type="entry name" value="SBP_5"/>
</dbReference>
<dbReference type="CDD" id="cd00995">
    <property type="entry name" value="PBP2_NikA_DppA_OppA_like"/>
    <property type="match status" value="1"/>
</dbReference>
<dbReference type="InterPro" id="IPR023765">
    <property type="entry name" value="SBP_5_CS"/>
</dbReference>
<keyword evidence="3 4" id="KW-0732">Signal</keyword>
<dbReference type="PANTHER" id="PTHR30290">
    <property type="entry name" value="PERIPLASMIC BINDING COMPONENT OF ABC TRANSPORTER"/>
    <property type="match status" value="1"/>
</dbReference>
<name>A0A4R8MAM6_9BACT</name>
<evidence type="ECO:0000256" key="4">
    <source>
        <dbReference type="SAM" id="SignalP"/>
    </source>
</evidence>
<dbReference type="GO" id="GO:0043190">
    <property type="term" value="C:ATP-binding cassette (ABC) transporter complex"/>
    <property type="evidence" value="ECO:0007669"/>
    <property type="project" value="InterPro"/>
</dbReference>
<dbReference type="Gene3D" id="3.40.190.10">
    <property type="entry name" value="Periplasmic binding protein-like II"/>
    <property type="match status" value="1"/>
</dbReference>
<comment type="similarity">
    <text evidence="1">Belongs to the bacterial solute-binding protein 5 family.</text>
</comment>
<dbReference type="PROSITE" id="PS01040">
    <property type="entry name" value="SBP_BACTERIAL_5"/>
    <property type="match status" value="1"/>
</dbReference>
<gene>
    <name evidence="6" type="ORF">C8D99_106157</name>
</gene>
<dbReference type="Pfam" id="PF00496">
    <property type="entry name" value="SBP_bac_5"/>
    <property type="match status" value="1"/>
</dbReference>
<comment type="caution">
    <text evidence="6">The sequence shown here is derived from an EMBL/GenBank/DDBJ whole genome shotgun (WGS) entry which is preliminary data.</text>
</comment>
<dbReference type="InterPro" id="IPR000914">
    <property type="entry name" value="SBP_5_dom"/>
</dbReference>
<dbReference type="InterPro" id="IPR030678">
    <property type="entry name" value="Peptide/Ni-bd"/>
</dbReference>
<dbReference type="PIRSF" id="PIRSF002741">
    <property type="entry name" value="MppA"/>
    <property type="match status" value="1"/>
</dbReference>
<dbReference type="SUPFAM" id="SSF53850">
    <property type="entry name" value="Periplasmic binding protein-like II"/>
    <property type="match status" value="1"/>
</dbReference>
<evidence type="ECO:0000256" key="2">
    <source>
        <dbReference type="ARBA" id="ARBA00022448"/>
    </source>
</evidence>
<evidence type="ECO:0000259" key="5">
    <source>
        <dbReference type="Pfam" id="PF00496"/>
    </source>
</evidence>
<feature type="chain" id="PRO_5020986944" evidence="4">
    <location>
        <begin position="18"/>
        <end position="510"/>
    </location>
</feature>
<keyword evidence="2" id="KW-0813">Transport</keyword>
<proteinExistence type="inferred from homology"/>
<evidence type="ECO:0000313" key="7">
    <source>
        <dbReference type="Proteomes" id="UP000295066"/>
    </source>
</evidence>
<dbReference type="Gene3D" id="3.10.105.10">
    <property type="entry name" value="Dipeptide-binding Protein, Domain 3"/>
    <property type="match status" value="1"/>
</dbReference>
<keyword evidence="7" id="KW-1185">Reference proteome</keyword>
<dbReference type="PANTHER" id="PTHR30290:SF9">
    <property type="entry name" value="OLIGOPEPTIDE-BINDING PROTEIN APPA"/>
    <property type="match status" value="1"/>
</dbReference>
<feature type="signal peptide" evidence="4">
    <location>
        <begin position="1"/>
        <end position="17"/>
    </location>
</feature>
<feature type="domain" description="Solute-binding protein family 5" evidence="5">
    <location>
        <begin position="64"/>
        <end position="424"/>
    </location>
</feature>
<accession>A0A4R8MAM6</accession>
<dbReference type="AlphaFoldDB" id="A0A4R8MAM6"/>
<dbReference type="GO" id="GO:0015833">
    <property type="term" value="P:peptide transport"/>
    <property type="evidence" value="ECO:0007669"/>
    <property type="project" value="TreeGrafter"/>
</dbReference>
<dbReference type="EMBL" id="SORI01000006">
    <property type="protein sequence ID" value="TDY61302.1"/>
    <property type="molecule type" value="Genomic_DNA"/>
</dbReference>
<evidence type="ECO:0000256" key="3">
    <source>
        <dbReference type="ARBA" id="ARBA00022729"/>
    </source>
</evidence>
<evidence type="ECO:0000313" key="6">
    <source>
        <dbReference type="EMBL" id="TDY61302.1"/>
    </source>
</evidence>
<dbReference type="GO" id="GO:1904680">
    <property type="term" value="F:peptide transmembrane transporter activity"/>
    <property type="evidence" value="ECO:0007669"/>
    <property type="project" value="TreeGrafter"/>
</dbReference>
<organism evidence="6 7">
    <name type="scientific">Aminivibrio pyruvatiphilus</name>
    <dbReference type="NCBI Taxonomy" id="1005740"/>
    <lineage>
        <taxon>Bacteria</taxon>
        <taxon>Thermotogati</taxon>
        <taxon>Synergistota</taxon>
        <taxon>Synergistia</taxon>
        <taxon>Synergistales</taxon>
        <taxon>Aminobacteriaceae</taxon>
        <taxon>Aminivibrio</taxon>
    </lineage>
</organism>
<dbReference type="Proteomes" id="UP000295066">
    <property type="component" value="Unassembled WGS sequence"/>
</dbReference>
<dbReference type="Gene3D" id="3.90.76.10">
    <property type="entry name" value="Dipeptide-binding Protein, Domain 1"/>
    <property type="match status" value="1"/>
</dbReference>
<protein>
    <submittedName>
        <fullName evidence="6">Peptide/nickel transport system substrate-binding protein</fullName>
    </submittedName>
</protein>
<reference evidence="6 7" key="1">
    <citation type="submission" date="2019-03" db="EMBL/GenBank/DDBJ databases">
        <title>Genomic Encyclopedia of Type Strains, Phase IV (KMG-IV): sequencing the most valuable type-strain genomes for metagenomic binning, comparative biology and taxonomic classification.</title>
        <authorList>
            <person name="Goeker M."/>
        </authorList>
    </citation>
    <scope>NUCLEOTIDE SEQUENCE [LARGE SCALE GENOMIC DNA]</scope>
    <source>
        <strain evidence="6 7">DSM 25964</strain>
    </source>
</reference>
<dbReference type="GO" id="GO:0042597">
    <property type="term" value="C:periplasmic space"/>
    <property type="evidence" value="ECO:0007669"/>
    <property type="project" value="UniProtKB-ARBA"/>
</dbReference>
<sequence length="510" mass="57718">MSLTLMVLLSFSGVSTAASGRDDINLSLNQVIETLNPFNVSSIVCTQLYCQIYDVLFFQNDAGELEPRLAESFELAEDNVTYTVHLRDGVKFHNGKKLTAEDAAWSIDYALKSGPYKMIRPKVPGYKSVKVIDDLTFQIVSDGPNPTLLNNISIWVNILCKEEVLAAGEKFGIEWIPCGAGPYVISSYNPDTEIELKAFEDYYQGPASIKKVNYKILTDNNTITVAFESGELDLIVVPTAAWTRFKSNSDYNTYLSPTNHTSFFHINSIRGDVLSDKRVRQAFSYAMDREMMVIAAYDGIAQTAYSLFNPSSVFGGFTVEEMEKAGIPSYQYDPEKAKTLLAEAGYPNGFDAGKILCISGSYWEKMSTVFQANLADIGVKVDIEVADSASCRARRYDQDYDISNTGTNFTPEATYGYIYFKYLSDEARKAGERTELGLKDRELDDVYRKVLTEMNREKRKAAYLDLNRLLQDRMYTIPTFHKAIPYAYSKNLVCDEINTNYYYIYKFHWK</sequence>